<proteinExistence type="predicted"/>
<evidence type="ECO:0000313" key="3">
    <source>
        <dbReference type="Proteomes" id="UP000291097"/>
    </source>
</evidence>
<dbReference type="Proteomes" id="UP000291097">
    <property type="component" value="Unassembled WGS sequence"/>
</dbReference>
<evidence type="ECO:0008006" key="4">
    <source>
        <dbReference type="Google" id="ProtNLM"/>
    </source>
</evidence>
<comment type="caution">
    <text evidence="2">The sequence shown here is derived from an EMBL/GenBank/DDBJ whole genome shotgun (WGS) entry which is preliminary data.</text>
</comment>
<reference evidence="2 3" key="1">
    <citation type="submission" date="2019-02" db="EMBL/GenBank/DDBJ databases">
        <title>Genomic Encyclopedia of Archaeal and Bacterial Type Strains, Phase II (KMG-II): from individual species to whole genera.</title>
        <authorList>
            <person name="Goeker M."/>
        </authorList>
    </citation>
    <scope>NUCLEOTIDE SEQUENCE [LARGE SCALE GENOMIC DNA]</scope>
    <source>
        <strain evidence="2 3">DSM 18328</strain>
    </source>
</reference>
<dbReference type="RefSeq" id="WP_130499219.1">
    <property type="nucleotide sequence ID" value="NZ_SHMP01000003.1"/>
</dbReference>
<gene>
    <name evidence="2" type="ORF">BDK88_0758</name>
</gene>
<evidence type="ECO:0000256" key="1">
    <source>
        <dbReference type="SAM" id="MobiDB-lite"/>
    </source>
</evidence>
<sequence>MTGGTLQTEFEFTLPQGYVDDEGTLHKEGRMRLATAADEIEPLQTPRVQSNSSYLTLVLLSRVVTELGDLETIDVSVIEDLFVSDLEYLQALYERINNQGVNAVETACPECGERFEIDAESGAHLTTDGASSPMAQAGRDAGATGVGGDLGGIGAIDSSGLEATEMQAASVESNDGEESTPGNPVE</sequence>
<evidence type="ECO:0000313" key="2">
    <source>
        <dbReference type="EMBL" id="RZV11871.1"/>
    </source>
</evidence>
<name>A0A482YG96_9EURY</name>
<feature type="region of interest" description="Disordered" evidence="1">
    <location>
        <begin position="154"/>
        <end position="186"/>
    </location>
</feature>
<accession>A0A482YG96</accession>
<dbReference type="EMBL" id="SHMP01000003">
    <property type="protein sequence ID" value="RZV11871.1"/>
    <property type="molecule type" value="Genomic_DNA"/>
</dbReference>
<protein>
    <recommendedName>
        <fullName evidence="4">Phage tail assembly protein</fullName>
    </recommendedName>
</protein>
<dbReference type="AlphaFoldDB" id="A0A482YG96"/>
<dbReference type="OrthoDB" id="137007at2157"/>
<organism evidence="2 3">
    <name type="scientific">Natrinema hispanicum</name>
    <dbReference type="NCBI Taxonomy" id="392421"/>
    <lineage>
        <taxon>Archaea</taxon>
        <taxon>Methanobacteriati</taxon>
        <taxon>Methanobacteriota</taxon>
        <taxon>Stenosarchaea group</taxon>
        <taxon>Halobacteria</taxon>
        <taxon>Halobacteriales</taxon>
        <taxon>Natrialbaceae</taxon>
        <taxon>Natrinema</taxon>
    </lineage>
</organism>